<dbReference type="RefSeq" id="WP_042449038.1">
    <property type="nucleotide sequence ID" value="NZ_BBPN01000015.1"/>
</dbReference>
<proteinExistence type="predicted"/>
<dbReference type="AlphaFoldDB" id="A0A1H7S2G8"/>
<protein>
    <submittedName>
        <fullName evidence="2">Selenocysteine lyase/Cysteine desulfurase</fullName>
    </submittedName>
</protein>
<evidence type="ECO:0000313" key="3">
    <source>
        <dbReference type="Proteomes" id="UP000183015"/>
    </source>
</evidence>
<dbReference type="Gene3D" id="3.40.640.10">
    <property type="entry name" value="Type I PLP-dependent aspartate aminotransferase-like (Major domain)"/>
    <property type="match status" value="1"/>
</dbReference>
<dbReference type="InterPro" id="IPR015424">
    <property type="entry name" value="PyrdxlP-dep_Trfase"/>
</dbReference>
<dbReference type="PANTHER" id="PTHR43586">
    <property type="entry name" value="CYSTEINE DESULFURASE"/>
    <property type="match status" value="1"/>
</dbReference>
<dbReference type="InterPro" id="IPR015421">
    <property type="entry name" value="PyrdxlP-dep_Trfase_major"/>
</dbReference>
<dbReference type="InterPro" id="IPR015422">
    <property type="entry name" value="PyrdxlP-dep_Trfase_small"/>
</dbReference>
<accession>A0A1H7S2G8</accession>
<gene>
    <name evidence="2" type="ORF">SAMN05414137_11170</name>
</gene>
<keyword evidence="2" id="KW-0456">Lyase</keyword>
<dbReference type="PANTHER" id="PTHR43586:SF15">
    <property type="entry name" value="BLR3095 PROTEIN"/>
    <property type="match status" value="1"/>
</dbReference>
<feature type="domain" description="Aminotransferase class V" evidence="1">
    <location>
        <begin position="63"/>
        <end position="291"/>
    </location>
</feature>
<dbReference type="SUPFAM" id="SSF53383">
    <property type="entry name" value="PLP-dependent transferases"/>
    <property type="match status" value="1"/>
</dbReference>
<dbReference type="OrthoDB" id="4743071at2"/>
<dbReference type="EMBL" id="FOAZ01000011">
    <property type="protein sequence ID" value="SEL65757.1"/>
    <property type="molecule type" value="Genomic_DNA"/>
</dbReference>
<dbReference type="eggNOG" id="COG0520">
    <property type="taxonomic scope" value="Bacteria"/>
</dbReference>
<dbReference type="Pfam" id="PF00266">
    <property type="entry name" value="Aminotran_5"/>
    <property type="match status" value="1"/>
</dbReference>
<dbReference type="GO" id="GO:0016829">
    <property type="term" value="F:lyase activity"/>
    <property type="evidence" value="ECO:0007669"/>
    <property type="project" value="UniProtKB-KW"/>
</dbReference>
<name>A0A1H7S2G8_STRJI</name>
<evidence type="ECO:0000313" key="2">
    <source>
        <dbReference type="EMBL" id="SEL65757.1"/>
    </source>
</evidence>
<dbReference type="Proteomes" id="UP000183015">
    <property type="component" value="Unassembled WGS sequence"/>
</dbReference>
<dbReference type="STRING" id="235985.SAMN05414137_11170"/>
<organism evidence="2 3">
    <name type="scientific">Streptacidiphilus jiangxiensis</name>
    <dbReference type="NCBI Taxonomy" id="235985"/>
    <lineage>
        <taxon>Bacteria</taxon>
        <taxon>Bacillati</taxon>
        <taxon>Actinomycetota</taxon>
        <taxon>Actinomycetes</taxon>
        <taxon>Kitasatosporales</taxon>
        <taxon>Streptomycetaceae</taxon>
        <taxon>Streptacidiphilus</taxon>
    </lineage>
</organism>
<evidence type="ECO:0000259" key="1">
    <source>
        <dbReference type="Pfam" id="PF00266"/>
    </source>
</evidence>
<dbReference type="InterPro" id="IPR000192">
    <property type="entry name" value="Aminotrans_V_dom"/>
</dbReference>
<sequence>MNVQRYLAQFQEPAGYLDFGRFGPISAVAAEALGDAVGLMAGHGWDALEALDAATVRAARSAGRLLGAREEEVAFVGSTSHGMFAAAFALVGPQGGGARRGSVLVGRRDFPAAVYPWLRAEEHGGLTVRLLDGPATVDAVRERLDPDVRAVCVCAVDGVTGFRAPLAELKELIGPDRVLVVDAVQALGAVPVEAEAADVLACGGQKWLRAGWGAALLLVRERVRERLRPGLGGWAGVVDPLGGFDHPRPSLPGARAHTLTNPDGPAVAALGAGLRLVQEVGVERINALIEEVLGELGETARALGLRWDRGRIGDGPGSGFARIAMPGVDPAALHVALGDVGLTTTLRGEWIRLSPHASSTTRSPDAAARLRAAVLAIGQRSTRTPLRTG</sequence>
<keyword evidence="3" id="KW-1185">Reference proteome</keyword>
<dbReference type="Gene3D" id="3.90.1150.10">
    <property type="entry name" value="Aspartate Aminotransferase, domain 1"/>
    <property type="match status" value="1"/>
</dbReference>
<reference evidence="3" key="1">
    <citation type="submission" date="2016-10" db="EMBL/GenBank/DDBJ databases">
        <authorList>
            <person name="Varghese N."/>
        </authorList>
    </citation>
    <scope>NUCLEOTIDE SEQUENCE [LARGE SCALE GENOMIC DNA]</scope>
    <source>
        <strain evidence="3">DSM 45096 / BCRC 16803 / CGMCC 4.1857 / CIP 109030 / JCM 12277 / KCTC 19219 / NBRC 100920 / 33214</strain>
    </source>
</reference>